<feature type="compositionally biased region" description="Basic and acidic residues" evidence="10">
    <location>
        <begin position="3768"/>
        <end position="3791"/>
    </location>
</feature>
<dbReference type="PRINTS" id="PR01415">
    <property type="entry name" value="ANKYRIN"/>
</dbReference>
<dbReference type="InterPro" id="IPR002110">
    <property type="entry name" value="Ankyrin_rpt"/>
</dbReference>
<feature type="region of interest" description="Disordered" evidence="10">
    <location>
        <begin position="2155"/>
        <end position="2222"/>
    </location>
</feature>
<feature type="compositionally biased region" description="Basic and acidic residues" evidence="10">
    <location>
        <begin position="5875"/>
        <end position="5888"/>
    </location>
</feature>
<feature type="compositionally biased region" description="Basic and acidic residues" evidence="10">
    <location>
        <begin position="3542"/>
        <end position="3551"/>
    </location>
</feature>
<feature type="compositionally biased region" description="Basic and acidic residues" evidence="10">
    <location>
        <begin position="6472"/>
        <end position="6481"/>
    </location>
</feature>
<feature type="compositionally biased region" description="Basic and acidic residues" evidence="10">
    <location>
        <begin position="4754"/>
        <end position="4764"/>
    </location>
</feature>
<feature type="compositionally biased region" description="Basic and acidic residues" evidence="10">
    <location>
        <begin position="3199"/>
        <end position="3222"/>
    </location>
</feature>
<feature type="compositionally biased region" description="Basic and acidic residues" evidence="10">
    <location>
        <begin position="3363"/>
        <end position="3376"/>
    </location>
</feature>
<feature type="compositionally biased region" description="Basic and acidic residues" evidence="10">
    <location>
        <begin position="1881"/>
        <end position="1890"/>
    </location>
</feature>
<dbReference type="Gene3D" id="2.60.220.30">
    <property type="match status" value="2"/>
</dbReference>
<feature type="compositionally biased region" description="Basic and acidic residues" evidence="10">
    <location>
        <begin position="5477"/>
        <end position="5486"/>
    </location>
</feature>
<dbReference type="GO" id="GO:0005856">
    <property type="term" value="C:cytoskeleton"/>
    <property type="evidence" value="ECO:0007669"/>
    <property type="project" value="UniProtKB-SubCell"/>
</dbReference>
<dbReference type="SUPFAM" id="SSF48403">
    <property type="entry name" value="Ankyrin repeat"/>
    <property type="match status" value="2"/>
</dbReference>
<keyword evidence="8" id="KW-0206">Cytoskeleton</keyword>
<feature type="compositionally biased region" description="Basic and acidic residues" evidence="10">
    <location>
        <begin position="4924"/>
        <end position="4946"/>
    </location>
</feature>
<dbReference type="FunFam" id="1.25.40.20:FF:000001">
    <property type="entry name" value="Ankyrin-2 isoform 2"/>
    <property type="match status" value="1"/>
</dbReference>
<evidence type="ECO:0000256" key="6">
    <source>
        <dbReference type="ARBA" id="ARBA00023043"/>
    </source>
</evidence>
<feature type="compositionally biased region" description="Basic and acidic residues" evidence="10">
    <location>
        <begin position="6536"/>
        <end position="6550"/>
    </location>
</feature>
<dbReference type="HOGENOM" id="CLU_222874_0_0_1"/>
<feature type="repeat" description="ANK" evidence="9">
    <location>
        <begin position="589"/>
        <end position="621"/>
    </location>
</feature>
<feature type="repeat" description="ANK" evidence="9">
    <location>
        <begin position="721"/>
        <end position="753"/>
    </location>
</feature>
<feature type="compositionally biased region" description="Basic and acidic residues" evidence="10">
    <location>
        <begin position="3920"/>
        <end position="3955"/>
    </location>
</feature>
<feature type="compositionally biased region" description="Basic and acidic residues" evidence="10">
    <location>
        <begin position="4729"/>
        <end position="4746"/>
    </location>
</feature>
<feature type="repeat" description="ANK" evidence="9">
    <location>
        <begin position="556"/>
        <end position="588"/>
    </location>
</feature>
<feature type="repeat" description="ANK" evidence="9">
    <location>
        <begin position="98"/>
        <end position="130"/>
    </location>
</feature>
<keyword evidence="7" id="KW-0472">Membrane</keyword>
<dbReference type="SMART" id="SM00218">
    <property type="entry name" value="ZU5"/>
    <property type="match status" value="1"/>
</dbReference>
<feature type="compositionally biased region" description="Low complexity" evidence="10">
    <location>
        <begin position="3379"/>
        <end position="3389"/>
    </location>
</feature>
<feature type="domain" description="Death" evidence="11">
    <location>
        <begin position="1503"/>
        <end position="1584"/>
    </location>
</feature>
<feature type="compositionally biased region" description="Basic and acidic residues" evidence="10">
    <location>
        <begin position="4040"/>
        <end position="4056"/>
    </location>
</feature>
<feature type="compositionally biased region" description="Polar residues" evidence="10">
    <location>
        <begin position="1908"/>
        <end position="1922"/>
    </location>
</feature>
<feature type="compositionally biased region" description="Polar residues" evidence="10">
    <location>
        <begin position="2774"/>
        <end position="2787"/>
    </location>
</feature>
<dbReference type="SMART" id="SM00248">
    <property type="entry name" value="ANK"/>
    <property type="match status" value="23"/>
</dbReference>
<sequence length="6994" mass="775369">MSNEGDPPQPQQQQPESQEVQAPAAPEPGRAEGSASFLRAARAGDLEKVLELLRAGTDINTSNANGLNSLHLASKEGHSEVVRELIKRQAQVDAATRKGNTALHIASLAGQSLIVTILVENGANVNVQSVNGFTPLYMAAQENHEEVVKYLLKHGANQALSTEDGFTPLAVALQQGHDRVVAVLLENDSKGKVRLPALHIAAKKDDTTAATLLLQNEHNPDVTSKSGFTPLHIAAHYGHENVGQLLLEKGANVNYQARHNISPLHVATKWGRTNMANLLLSRGAIIDSRTKDLLTPLHCAARSGHDQVVDLLVVQGAPISAKTKNGLAPLHMAAQGDHVDAARTLLYHRAPVDDVTVDYLTPLHVAAHCGHVRVAKLLLDRSADPNSRALNGFTPLHIACKKNRIKVVELLLKYRAAIEATTESGLTPLHVAAFMGAINIVIYLLQQGANPDVETVRGETPLHLAARANQTDVVRVLIRNGAKVDAQARELQTPLHIASRLGNTDIVILLLQAGANSNATTRDNYSPLHIAAKEGQEEVAGILLDHNADKTLLTKKGFTPLHLASKYGNLEVVRLLLERGTPVDIEGKNQVTPLHVAAHYNNDKVAMLLLENGASAKAAAKNGYTPLHIAAKKNQMEIASTLLQFKADPNAKSRAGFTPLHLSAQEGHKEISGLLIENGSDVGAKANNGLTAMHLCAQEDHVPVAQILYNNGAEINSKTNAGYTPLHVACHFGQLNMVKFLVENGADVGEKTRASYTPLHQAAQQGHNNCVRYLLENGASPNEQTATGQTPLSIAQRLGYVSVVETLRTVTETTVITETTTVDERYKPQNPEAMNETMFSESEDEGQAAEHEAVAAHEKDFSDNLTQGLQDSTGVHMIHTGEQLLQRSQELENGGAIPKINSGGMSPEKEFAKIAPVATSSPIATSNSQSFGIAPRAGSISGQFQQQPLHGAGPEDNLEELVRRAQNHPINAGNYDNGGVAMLENGHADNVPIGHHVTQPSKLQHRTFLISFLVDARGGAMRGCRHSGVRIIVPPRKASQPIRVTCRYLRKDKLAHPPPLSEGEELASRILEMAPAGAKFLGPVILEVPHFASLRDREREIVILRSDDGQHWKEHQLEATEDAVQEVLNESFDAEDLAQLDDLQTPRITRILTSDFPMYFAVVTRVRQEVHCVGPEGGVIISSVVPRVQAIFPDGSLTKTIKVSVQAQPVPQEMVTRLHGNRVAVSPIVTVEPRRRKFHKPITLCIPLPQSNNRGMLTQYSGQQGQEPPTLRLLCSITGGSAPAQWEDITGTTQLTFTGDEVSFTTTVSARFWLMDCQTPRDAARMAQEVYNEAISIPYMAKFAVFARRTFPVEGQLRVFCMTDDKEDKTLEKQEHFKLIAKSRDVEVLKGKHQFLEFSGNLVPITKSGDQLSLFFLPFQENRLAFMVKTRSNDDNEAATEGRIGFMAEPKIRSDALPPQQPICTLAISLPEYTGEIKTAPPPKKDLTPFEQRYGSALEKDLPEFVHQNVLKGIGADWPRLGRALEVPHRDIQHIRQNYPGQECKNTLKIWIHLKKEDANQDNLDQALRQIGRDDIVRSIAYGEPDALINYSQADSPSQKREPIRHFEEVPAATLVKREVRTEDLVTREPVQPTHHVEQATTVVQEPSYSAPVHHSPVPEEPEMEEEAPVAEMRTVVRTERHVHDSEDGPVVEERTITTTYEDDVAVNENIVDRTVPLNEDEQQKWEELNRLADESSPSPAQRSTIVAESTSEQVPEDVEQSVESESHREDDGTIVTTTVTTSHISESPSGSPTRRSVEPEEHRHSQHEDHEASGAEQHSGQDSGTTQKKETAEEGFTNEDGSVVVSKKMTRVVTTTRTTLPGEGEEPSAPDSPVESLGSVKDRIAKFEQFKTLPIDPSVSGPPPSAHTLQSEEYQEESGNVESAYDVETDRRDSERSLKSERSIPEIHTSPSEEQQSEHFESAEHTEDQGRDSGRSLKSDRSIPEVQFTESDSELEKHDLHEDSHLEPTVGIVITPHTPVPPEHPDDKEDIEDEQPQEPLEPSEPEHVAHAELKDTREYSDEELAQELSPSEEHVSTAEIKDIKSYSPTSSDDERSSQKGKVSPPIPQVRHAISPSVASEVLSSHDDELAAHFVAESFEKHDEGNVETIEQTPVYKGHHSPGQTSPIVSEHPHAQEYAESVTSHDEGDNLSLKSGHEPEIARHSVASVQEEDDDDDEKSELGDFAKKAGMIVGGVIAAPVALAAVGAKAAYDALNRDDDEEKLEGHEEKEVLTTQTTIMESPIRHEDIPSPHLEDVTPKVSHQEHPYEHVTETTTTVTRDYYEQPEDHREASPAPSSHVESERPISESPAVSEREPSHIATETTTTVTREYDQEPKADQSSARESVRDLVSEEHEHPACDSERLSEPAQSPEPVETHAESQFSNLVETTTTTAVTREFYDEDQEEQASSRATKERIEQSPVASERSIVSTEHRQSPTQESEQSLEPTSEKNVHTVTETTTVTRECFEEPIASELEHASREFEQGSNDFRRSVSPVDAQEQVDVPHSPAPSSHAESEQPVPESPHHIVETTTTTTVTREFQDEEYPRPESPAEIFPIPSSEQQSEEPHIVKETTTTTTVTRELYDEPEKGNVTFSPAPSSHAESERQVPESPVVSHQEYPHVVETTTTTNVTSNIYDDEDNVPSSEDPATQHFQQSETSVHRSHPDSVEESDGEGLGSKVLGFAKKAGMVAGGVVAAPVALAAVGAKAAYDAFEKDDEDDETSHSPESPVPEYQSEQYQDDSAQSSHTDFEHHMPESPIEHEKETEEFDHSHPESPVLSEKERDDQVTSETTTTTTVTREYNDEPEDEQEHQGPHSPAPSSHTEAEHPHIVETTTTTTVTREFQEEPEELEYKQEDNSRKSPSSHSQENLVTETTTTTTVTSEYYDEPEHFEEQETGKSSPAPSSHVESERQVLESPVASDPRHVMETTTTTTVTRQFHDDESERSDSPNRDVVEAQSIHSSNIESHQQFSEKDDDSQRGPSPVKSEDEPVKHESYKFETSTTETREFDRPELDSERLSEPAQSPMEVSPITTEENIVRPSSSVKSEYGSEGHVPSVIETKTTTTVTREFYDDDQDEHENQTQSEELRSSIPTEEEEHEGSHLFKETTTTTTVTREFYDEPENVEELQDPQFSPAPSSHVESGIHASESPVAQQQEIPQTREFHEDSPAAQYFHEEEYESHVLTEQAPLLTEQQHQPESGDESDGEGLGSKVLGFAKKAGMVAGGVVAAPVALAAVGAKAAYDALKKDDDEEDQEERESLLRQERSIDSPHASEQSQIEEEHERFEESPVPSEKHHVTETTTTTTVTREYFDEHEPLVSQEIEGEKGSPADSEKSLPHVVETTTTTTVTREFDKNDSESPVPSEKEQEPTTVSREVYETAEGDEPEHHYTETTTTTVTKEVIDDSQEMGDDDEPKQESPQVVETTTTTMTSREYDDNDDETRSEAGDSHITETTKTTTVVREFHGEQPEETEETDEVEELPPKIEEEDNVSEYSESSTSVSREVRPDEPHIIETTTTTTVTREYHNEPEETYDDQKDAAPISFSQEHQDDDSQASHDQHDRESPVESEKSVKHTTETTTTTTVTRQLYDDEASEIRGESPVATEEHEHVSSTKSDDESEQHVPSVIETTTTTTVTREFYDDQDELQREDHTQSEERRSSIPTEETEHEDSHLIKETTTTTTVTREFYDEPENVEKLQDSQFSLSPSSHVESEIYVPESPVAKQQEIPQTREFHEDSPAAQYFHEDEYEHQVPTEQAPLLTEQQHQPESGEESDGEGFGSKVLGFAKKAGMVAGGVVAAPVALAAVGAKAAYDALKKEDDEEDQEERESLIREERSFDSPHASEQSQIEKEHKRFEESPVPSEKHHDQSSALPQESVSQPIEKESRTFNDESEFGVKSDHYTEDDQESLKSPKESGEAFSQFTSEKEQDRSDSPIHSQKEDISQFQNESSPEDVKSEQPHDEEKPDLERQGSYSSGYSPKSPGGSITGLDEEKALSGVQEPEDRPENFAESHEKTEATSDENLFESDKYAPASPVPSEDSSNRVIETTTTTTVTREHFEPEDDHSYVVESQEYSSSGSPVPSEKSVDRVIETTTTTTVTREHFEAEDEIPTIVESSHDDQAASPVPSEEDVHEQIQTTTTTTTVTKEHFVPDDEIDSEHMNESDKYASGSPVPSEEDSSRVTETTTTTTVTREHFEPEDDHSPVVQTQEYSASESPVPSEKSVERVIETTTTTTVTREHFEDEDHILGQQGESDSQIPSESITSENMDRETSSSPVQSNRDEEFVLPAIAPYKQPTEYGRVDSHDAPASPAPSAESPIQAYKQEESQEAHSLEQFQQRSSVSHEDSPAAQYFHDNESDHDSPVPSDRAPLLTEQQHQPESGEESDGEGFGSKVLGFAKKAGMVAGGVVAAPVALAAVGAKAAYDALKKDDDEDENPDEQEKLLPKSPERQVLVNPVEPSDSEISEIELEYTSPSPTEKSESQCYTETVRTTTVTREYLDDPQSVTRSRSPSEHDISEQYAPESPVEQDPYVVEKTTTVIRQYHDEPPQEIEEQTIPEEVTVLREVYESPEGDEPEQHYIETKTTTTITKEVHVPVEEDVQISPVHSETSVSEKQLPADEQLDEPVTESTTTATVTRERYEEPEEVRPPSGSEADDESHAPKYMETTTTTTVTREYEVSEDEDEHQQSQVQRDESPAPSEDSVKHVIEKTTTTTVTEERYEPEDSHSPVPSEDDVHGFVKTTTTTTTVTHEHFEPEDPPSDEHVVESERYASGSPVPSEEDSSREIETTTTTTVTREHFELEDDQEHVVESQEYSASGSPVPSEKSVERVIETTTTNTVTREHFEHEDDIPTIVETSHDDPAASSVPSEEDVHGQIQTTTTTTTVTREHVVPDEEIDSGRMDELEKYSSESPVPSEEDSSRVIETTTTTTVSREHFEPEDDHSHVVESQEYSASGSPVPSEKSVERVIETTTTTTVTREHFDTEEDYIPSESRTSHDDGITDQHVPSQSPVPSEEDDHVTHEQIIRDDPIDEQIVESHEYKSESSIPSEQDSTHVIETVMSTPITSERYDPEVEKDVVESADDEIDSSTAQYYKSESPVQTEKSLLLAKQQQESGDESDGEGFGSKVLGFAKKAGMVAGGVVAAPVALAAVGAKAAYDALKKDDDEEDQEDKEPLIGGFHKDQDPISQDEPSAVDSETQEPGATFYEPEEEDKVITDSADSSVVQDEPKIVFPVDSTPEHHSNDREEFESIVKSEGPYIVESTDYAQTSAEEPRISSPVHSDAGDASSFKRPESVTGEDEKNAIPETSETDAPYVIDSEEYEFNNRDEQRISSPAHSDEEDENDAEVIDSEFYRHSQEQNNEEDPSIVESGEYISSGHGSPRPFEDSTTTTVLNVHHEPAAIPEPEVDEEELEQERSIIESEEYKTSSPLPPTSVTTVEHVEPAEIHKYRTTSPTIVTTVSSEHLDRNQEPYVVESEEYTRASPLGPERPESPSGSPLPREEDDSHVIESHEYTSSPVPSEDSVKHVIEKTTTTTVTEERYEPEDSHSPVPSEDDVHGFVKTTTTTTTVTHEHFEPEDHTSDEHVVESERYASGSPVPSEENSNRVTETTTTTTVTREHFEPEDDQEHVVESQEYSASGSPVPSEKSVEKVIETTTTTTVTREHFEHEDEIPTIVESSHDDQAASSVPSEEDVHGQIQTTTTTTTVTREHVVPDEEIDSGRMDELEKYSSESPVPPEEDSSRVIETTTTTTFIREHFEPEDDHSHVVGSQEYSASGSPVPSEKSVERVIETTTTTTVTSEHFEHEDEHAQLHDTVSSEKTSSSEPVEQTLEEADITEETHQRFSAEDEHQPTSTEKPVHGFMETTSTSHTASHVELEHRDDDDESGGEGFGSKVLGFAKKAGMVAGGVVAAPVALAAVGAKAAYDALKKDDDEEATYDLDREHGSYESAELQRPTQQVESRQEDSESEGSFVDHGEDSQHLPVQSTEAAFKLSSEDIAEQTAEKLVSEVFAPLDRTLIESEQYRASIESLNRRSPVEPKRSVEDLASEALQNVTKISFGHADESDDKHDGDNDGEWKVYDRHGEVLEEFSTQLTDDVIQEAEGDATTHIMMTQAEYSPRRSKFLKQESCQEISNEPEVDYYSDLQEKLNILAGEKNNLHALVEEEPSSSASDQLDVIHESDQEAHLEQEHQQEAAAQKEQDEKEEAAEYTATLLVDDVLQQVVQEINEEDDDKKTMTSTSYLTATEKDDQEYDTCVTSQDDTYESAQGWTSQDSEYTTATSQAPSRLSDSDAELTARDHDQERQETSTPQAILSPVDSDRHFTVQQDFEMPVIRAFDPDDFMQTTARSTPDVALQVTIEEEDESDDKLPISPSGILLPPKHDPGRPISPVPPRKSDGTMQKEGDHFVFVREEDTIAEPTPPPQPAEPEQLAEYEATKESEHQQITEGDVPQEEEETEMRRQETERIHSLAMEASSDLGNSESSRYSRQLSDLSSSAESHADTVIRVESERSGSSDSLEVVSVISAGKDAQMSEKSLTPEDPEKPTDSVQEHQQKDQEQAEAEDQREAEDLGFEVYDADTEEQNQQLEELETVEEEPEDSDSLNEGGNHSSGHSSVGVPADTLAMIGKYRHQSSDNLSLTSLQEFERLEKEVGARGDGSLTRSEIELLVAGRLNKSGEGSVSSLAEFERLEKEMTENQSPPEDVMMLSDIREESEAEDMSIRDDDEEDAEGSDTELKSRPVQEEDLRVITPIAPSPTDSLDHAVDAVQMQYLETSTDSLEPTFQEIEVEQRPESVEDTSLTEYEVIPRVMEASTTDSLDGTATIEKDSVLEGASQGIESTQSTHGLLSGDTMGTVVTDDDRDSLDGEMSSMLQSYPTTLTTFQTTVVGPDGSLQTISRRVETKVTDPLVSHVTFTGTESQERLDQLPDDEQFETVDTEGNVTRTTFHREHDQQQPHF</sequence>
<evidence type="ECO:0000256" key="10">
    <source>
        <dbReference type="SAM" id="MobiDB-lite"/>
    </source>
</evidence>
<dbReference type="PROSITE" id="PS50088">
    <property type="entry name" value="ANK_REPEAT"/>
    <property type="match status" value="22"/>
</dbReference>
<dbReference type="PROSITE" id="PS50017">
    <property type="entry name" value="DEATH_DOMAIN"/>
    <property type="match status" value="1"/>
</dbReference>
<dbReference type="PROSITE" id="PS51145">
    <property type="entry name" value="ZU5"/>
    <property type="match status" value="2"/>
</dbReference>
<dbReference type="PANTHER" id="PTHR24123:SF141">
    <property type="entry name" value="ANKYRIN 2, ISOFORM U"/>
    <property type="match status" value="1"/>
</dbReference>
<feature type="compositionally biased region" description="Basic and acidic residues" evidence="10">
    <location>
        <begin position="2072"/>
        <end position="2085"/>
    </location>
</feature>
<feature type="repeat" description="ANK" evidence="9">
    <location>
        <begin position="655"/>
        <end position="687"/>
    </location>
</feature>
<keyword evidence="6 9" id="KW-0040">ANK repeat</keyword>
<protein>
    <submittedName>
        <fullName evidence="13">AO13 ankyrin</fullName>
    </submittedName>
</protein>
<dbReference type="InterPro" id="IPR036770">
    <property type="entry name" value="Ankyrin_rpt-contain_sf"/>
</dbReference>
<feature type="compositionally biased region" description="Basic and acidic residues" evidence="10">
    <location>
        <begin position="1995"/>
        <end position="2007"/>
    </location>
</feature>
<feature type="compositionally biased region" description="Basic and acidic residues" evidence="10">
    <location>
        <begin position="1957"/>
        <end position="1984"/>
    </location>
</feature>
<feature type="domain" description="ZU5" evidence="12">
    <location>
        <begin position="1008"/>
        <end position="1165"/>
    </location>
</feature>
<feature type="compositionally biased region" description="Basic and acidic residues" evidence="10">
    <location>
        <begin position="5275"/>
        <end position="5290"/>
    </location>
</feature>
<feature type="repeat" description="ANK" evidence="9">
    <location>
        <begin position="490"/>
        <end position="522"/>
    </location>
</feature>
<feature type="compositionally biased region" description="Low complexity" evidence="10">
    <location>
        <begin position="3531"/>
        <end position="3541"/>
    </location>
</feature>
<feature type="compositionally biased region" description="Basic and acidic residues" evidence="10">
    <location>
        <begin position="2977"/>
        <end position="2994"/>
    </location>
</feature>
<feature type="compositionally biased region" description="Basic and acidic residues" evidence="10">
    <location>
        <begin position="6495"/>
        <end position="6505"/>
    </location>
</feature>
<feature type="compositionally biased region" description="Basic and acidic residues" evidence="10">
    <location>
        <begin position="2283"/>
        <end position="2312"/>
    </location>
</feature>
<feature type="compositionally biased region" description="Acidic residues" evidence="10">
    <location>
        <begin position="3443"/>
        <end position="3454"/>
    </location>
</feature>
<feature type="region of interest" description="Disordered" evidence="10">
    <location>
        <begin position="4466"/>
        <end position="4569"/>
    </location>
</feature>
<dbReference type="Gene3D" id="2.60.40.2660">
    <property type="match status" value="1"/>
</dbReference>
<evidence type="ECO:0000259" key="12">
    <source>
        <dbReference type="PROSITE" id="PS51145"/>
    </source>
</evidence>
<feature type="compositionally biased region" description="Polar residues" evidence="10">
    <location>
        <begin position="3070"/>
        <end position="3085"/>
    </location>
</feature>
<dbReference type="FunFam" id="1.25.40.20:FF:000095">
    <property type="entry name" value="Ankyrin 2, isoform J"/>
    <property type="match status" value="1"/>
</dbReference>
<dbReference type="PROSITE" id="PS50297">
    <property type="entry name" value="ANK_REP_REGION"/>
    <property type="match status" value="21"/>
</dbReference>
<dbReference type="GO" id="GO:0016020">
    <property type="term" value="C:membrane"/>
    <property type="evidence" value="ECO:0007669"/>
    <property type="project" value="UniProtKB-SubCell"/>
</dbReference>
<feature type="compositionally biased region" description="Basic and acidic residues" evidence="10">
    <location>
        <begin position="2045"/>
        <end position="2060"/>
    </location>
</feature>
<feature type="compositionally biased region" description="Polar residues" evidence="10">
    <location>
        <begin position="1783"/>
        <end position="1795"/>
    </location>
</feature>
<comment type="subcellular location">
    <subcellularLocation>
        <location evidence="1">Cytoplasm</location>
        <location evidence="1">Cytoskeleton</location>
    </subcellularLocation>
    <subcellularLocation>
        <location evidence="2">Membrane</location>
    </subcellularLocation>
</comment>
<feature type="compositionally biased region" description="Basic and acidic residues" evidence="10">
    <location>
        <begin position="2927"/>
        <end position="2936"/>
    </location>
</feature>
<evidence type="ECO:0000256" key="1">
    <source>
        <dbReference type="ARBA" id="ARBA00004245"/>
    </source>
</evidence>
<evidence type="ECO:0000256" key="4">
    <source>
        <dbReference type="ARBA" id="ARBA00022553"/>
    </source>
</evidence>
<feature type="compositionally biased region" description="Basic and acidic residues" evidence="10">
    <location>
        <begin position="5452"/>
        <end position="5463"/>
    </location>
</feature>
<evidence type="ECO:0000256" key="9">
    <source>
        <dbReference type="PROSITE-ProRule" id="PRU00023"/>
    </source>
</evidence>
<dbReference type="SMART" id="SM00005">
    <property type="entry name" value="DEATH"/>
    <property type="match status" value="1"/>
</dbReference>
<feature type="repeat" description="ANK" evidence="9">
    <location>
        <begin position="226"/>
        <end position="258"/>
    </location>
</feature>
<feature type="region of interest" description="Disordered" evidence="10">
    <location>
        <begin position="3284"/>
        <end position="3819"/>
    </location>
</feature>
<dbReference type="GO" id="GO:0007165">
    <property type="term" value="P:signal transduction"/>
    <property type="evidence" value="ECO:0007669"/>
    <property type="project" value="InterPro"/>
</dbReference>
<dbReference type="InterPro" id="IPR000488">
    <property type="entry name" value="Death_dom"/>
</dbReference>
<feature type="compositionally biased region" description="Polar residues" evidence="10">
    <location>
        <begin position="1817"/>
        <end position="1827"/>
    </location>
</feature>
<feature type="region of interest" description="Disordered" evidence="10">
    <location>
        <begin position="6220"/>
        <end position="6246"/>
    </location>
</feature>
<feature type="compositionally biased region" description="Polar residues" evidence="10">
    <location>
        <begin position="3908"/>
        <end position="3918"/>
    </location>
</feature>
<feature type="region of interest" description="Disordered" evidence="10">
    <location>
        <begin position="1730"/>
        <end position="2125"/>
    </location>
</feature>
<feature type="region of interest" description="Disordered" evidence="10">
    <location>
        <begin position="5198"/>
        <end position="5931"/>
    </location>
</feature>
<feature type="repeat" description="ANK" evidence="9">
    <location>
        <begin position="292"/>
        <end position="324"/>
    </location>
</feature>
<feature type="compositionally biased region" description="Basic and acidic residues" evidence="10">
    <location>
        <begin position="3562"/>
        <end position="3577"/>
    </location>
</feature>
<feature type="compositionally biased region" description="Low complexity" evidence="10">
    <location>
        <begin position="2662"/>
        <end position="2672"/>
    </location>
</feature>
<feature type="compositionally biased region" description="Low complexity" evidence="10">
    <location>
        <begin position="4106"/>
        <end position="4122"/>
    </location>
</feature>
<feature type="compositionally biased region" description="Basic and acidic residues" evidence="10">
    <location>
        <begin position="3886"/>
        <end position="3907"/>
    </location>
</feature>
<feature type="region of interest" description="Disordered" evidence="10">
    <location>
        <begin position="1"/>
        <end position="34"/>
    </location>
</feature>
<feature type="compositionally biased region" description="Polar residues" evidence="10">
    <location>
        <begin position="3170"/>
        <end position="3180"/>
    </location>
</feature>
<feature type="compositionally biased region" description="Basic and acidic residues" evidence="10">
    <location>
        <begin position="3593"/>
        <end position="3615"/>
    </location>
</feature>
<evidence type="ECO:0000313" key="13">
    <source>
        <dbReference type="EMBL" id="AAB41827.1"/>
    </source>
</evidence>
<dbReference type="SUPFAM" id="SSF47986">
    <property type="entry name" value="DEATH domain"/>
    <property type="match status" value="1"/>
</dbReference>
<dbReference type="Pfam" id="PF13637">
    <property type="entry name" value="Ank_4"/>
    <property type="match status" value="1"/>
</dbReference>
<evidence type="ECO:0000259" key="11">
    <source>
        <dbReference type="PROSITE" id="PS50017"/>
    </source>
</evidence>
<dbReference type="InterPro" id="IPR011029">
    <property type="entry name" value="DEATH-like_dom_sf"/>
</dbReference>
<dbReference type="Gene3D" id="1.25.40.20">
    <property type="entry name" value="Ankyrin repeat-containing domain"/>
    <property type="match status" value="3"/>
</dbReference>
<dbReference type="PeptideAtlas" id="Q17343"/>
<evidence type="ECO:0000256" key="3">
    <source>
        <dbReference type="ARBA" id="ARBA00022490"/>
    </source>
</evidence>
<evidence type="ECO:0000256" key="2">
    <source>
        <dbReference type="ARBA" id="ARBA00004370"/>
    </source>
</evidence>
<feature type="compositionally biased region" description="Basic and acidic residues" evidence="10">
    <location>
        <begin position="4787"/>
        <end position="4807"/>
    </location>
</feature>
<feature type="compositionally biased region" description="Basic and acidic residues" evidence="10">
    <location>
        <begin position="4970"/>
        <end position="4985"/>
    </location>
</feature>
<feature type="compositionally biased region" description="Basic and acidic residues" evidence="10">
    <location>
        <begin position="5575"/>
        <end position="5585"/>
    </location>
</feature>
<feature type="compositionally biased region" description="Basic and acidic residues" evidence="10">
    <location>
        <begin position="3866"/>
        <end position="3877"/>
    </location>
</feature>
<dbReference type="InterPro" id="IPR000906">
    <property type="entry name" value="ZU5_dom"/>
</dbReference>
<feature type="compositionally biased region" description="Basic and acidic residues" evidence="10">
    <location>
        <begin position="1929"/>
        <end position="1946"/>
    </location>
</feature>
<feature type="region of interest" description="Disordered" evidence="10">
    <location>
        <begin position="5099"/>
        <end position="5163"/>
    </location>
</feature>
<dbReference type="InterPro" id="IPR051165">
    <property type="entry name" value="Multifunctional_ANK_Repeat"/>
</dbReference>
<feature type="compositionally biased region" description="Basic and acidic residues" evidence="10">
    <location>
        <begin position="4184"/>
        <end position="4204"/>
    </location>
</feature>
<gene>
    <name evidence="13" type="primary">unc-44</name>
</gene>
<feature type="compositionally biased region" description="Low complexity" evidence="10">
    <location>
        <begin position="1843"/>
        <end position="1860"/>
    </location>
</feature>
<feature type="compositionally biased region" description="Basic and acidic residues" evidence="10">
    <location>
        <begin position="2890"/>
        <end position="2899"/>
    </location>
</feature>
<feature type="repeat" description="ANK" evidence="9">
    <location>
        <begin position="457"/>
        <end position="489"/>
    </location>
</feature>
<feature type="repeat" description="ANK" evidence="9">
    <location>
        <begin position="358"/>
        <end position="390"/>
    </location>
</feature>
<dbReference type="FunFam" id="2.60.220.30:FF:000001">
    <property type="entry name" value="Ankyrin-3 isoform 2"/>
    <property type="match status" value="1"/>
</dbReference>
<dbReference type="Pfam" id="PF17809">
    <property type="entry name" value="UPA_2"/>
    <property type="match status" value="1"/>
</dbReference>
<feature type="compositionally biased region" description="Polar residues" evidence="10">
    <location>
        <begin position="6514"/>
        <end position="6535"/>
    </location>
</feature>
<feature type="compositionally biased region" description="Basic and acidic residues" evidence="10">
    <location>
        <begin position="3963"/>
        <end position="3981"/>
    </location>
</feature>
<feature type="compositionally biased region" description="Low complexity" evidence="10">
    <location>
        <begin position="6643"/>
        <end position="6655"/>
    </location>
</feature>
<feature type="region of interest" description="Disordered" evidence="10">
    <location>
        <begin position="3852"/>
        <end position="4430"/>
    </location>
</feature>
<feature type="compositionally biased region" description="Acidic residues" evidence="10">
    <location>
        <begin position="2210"/>
        <end position="2219"/>
    </location>
</feature>
<feature type="compositionally biased region" description="Low complexity" evidence="10">
    <location>
        <begin position="2545"/>
        <end position="2559"/>
    </location>
</feature>
<feature type="region of interest" description="Disordered" evidence="10">
    <location>
        <begin position="5965"/>
        <end position="6032"/>
    </location>
</feature>
<feature type="compositionally biased region" description="Acidic residues" evidence="10">
    <location>
        <begin position="4498"/>
        <end position="4507"/>
    </location>
</feature>
<feature type="compositionally biased region" description="Polar residues" evidence="10">
    <location>
        <begin position="1736"/>
        <end position="1754"/>
    </location>
</feature>
<feature type="repeat" description="ANK" evidence="9">
    <location>
        <begin position="259"/>
        <end position="291"/>
    </location>
</feature>
<feature type="compositionally biased region" description="Acidic residues" evidence="10">
    <location>
        <begin position="3508"/>
        <end position="3530"/>
    </location>
</feature>
<feature type="compositionally biased region" description="Basic and acidic residues" evidence="10">
    <location>
        <begin position="3684"/>
        <end position="3698"/>
    </location>
</feature>
<feature type="compositionally biased region" description="Acidic residues" evidence="10">
    <location>
        <begin position="6749"/>
        <end position="6770"/>
    </location>
</feature>
<feature type="compositionally biased region" description="Basic and acidic residues" evidence="10">
    <location>
        <begin position="3025"/>
        <end position="3037"/>
    </location>
</feature>
<dbReference type="EMBL" id="U39847">
    <property type="protein sequence ID" value="AAB41827.1"/>
    <property type="molecule type" value="Genomic_DNA"/>
</dbReference>
<feature type="compositionally biased region" description="Basic and acidic residues" evidence="10">
    <location>
        <begin position="3991"/>
        <end position="4008"/>
    </location>
</feature>
<feature type="compositionally biased region" description="Basic and acidic residues" evidence="10">
    <location>
        <begin position="5537"/>
        <end position="5550"/>
    </location>
</feature>
<feature type="compositionally biased region" description="Polar residues" evidence="10">
    <location>
        <begin position="2682"/>
        <end position="2698"/>
    </location>
</feature>
<feature type="compositionally biased region" description="Basic and acidic residues" evidence="10">
    <location>
        <begin position="6431"/>
        <end position="6451"/>
    </location>
</feature>
<feature type="region of interest" description="Disordered" evidence="10">
    <location>
        <begin position="6264"/>
        <end position="6356"/>
    </location>
</feature>
<feature type="compositionally biased region" description="Basic and acidic residues" evidence="10">
    <location>
        <begin position="6332"/>
        <end position="6343"/>
    </location>
</feature>
<dbReference type="Pfam" id="PF00023">
    <property type="entry name" value="Ank"/>
    <property type="match status" value="5"/>
</dbReference>
<feature type="compositionally biased region" description="Low complexity" evidence="10">
    <location>
        <begin position="4345"/>
        <end position="4356"/>
    </location>
</feature>
<feature type="compositionally biased region" description="Polar residues" evidence="10">
    <location>
        <begin position="3738"/>
        <end position="3748"/>
    </location>
</feature>
<feature type="compositionally biased region" description="Basic and acidic residues" evidence="10">
    <location>
        <begin position="3390"/>
        <end position="3408"/>
    </location>
</feature>
<feature type="compositionally biased region" description="Acidic residues" evidence="10">
    <location>
        <begin position="3159"/>
        <end position="3168"/>
    </location>
</feature>
<feature type="region of interest" description="Disordered" evidence="10">
    <location>
        <begin position="2752"/>
        <end position="3250"/>
    </location>
</feature>
<feature type="compositionally biased region" description="Basic and acidic residues" evidence="10">
    <location>
        <begin position="6220"/>
        <end position="6239"/>
    </location>
</feature>
<keyword evidence="5" id="KW-0677">Repeat</keyword>
<feature type="compositionally biased region" description="Polar residues" evidence="10">
    <location>
        <begin position="6293"/>
        <end position="6325"/>
    </location>
</feature>
<feature type="compositionally biased region" description="Basic and acidic residues" evidence="10">
    <location>
        <begin position="5105"/>
        <end position="5116"/>
    </location>
</feature>
<feature type="compositionally biased region" description="Basic and acidic residues" evidence="10">
    <location>
        <begin position="2385"/>
        <end position="2406"/>
    </location>
</feature>
<feature type="repeat" description="ANK" evidence="9">
    <location>
        <begin position="325"/>
        <end position="357"/>
    </location>
</feature>
<evidence type="ECO:0000256" key="5">
    <source>
        <dbReference type="ARBA" id="ARBA00022737"/>
    </source>
</evidence>
<dbReference type="CDD" id="cd08317">
    <property type="entry name" value="Death_ank"/>
    <property type="match status" value="1"/>
</dbReference>
<feature type="compositionally biased region" description="Basic and acidic residues" evidence="10">
    <location>
        <begin position="3044"/>
        <end position="3059"/>
    </location>
</feature>
<feature type="compositionally biased region" description="Basic and acidic residues" evidence="10">
    <location>
        <begin position="4275"/>
        <end position="4285"/>
    </location>
</feature>
<evidence type="ECO:0000256" key="7">
    <source>
        <dbReference type="ARBA" id="ARBA00023136"/>
    </source>
</evidence>
<feature type="compositionally biased region" description="Polar residues" evidence="10">
    <location>
        <begin position="4289"/>
        <end position="4304"/>
    </location>
</feature>
<feature type="repeat" description="ANK" evidence="9">
    <location>
        <begin position="164"/>
        <end position="189"/>
    </location>
</feature>
<feature type="compositionally biased region" description="Acidic residues" evidence="10">
    <location>
        <begin position="6607"/>
        <end position="6639"/>
    </location>
</feature>
<dbReference type="PANTHER" id="PTHR24123">
    <property type="entry name" value="ANKYRIN REPEAT-CONTAINING"/>
    <property type="match status" value="1"/>
</dbReference>
<feature type="compositionally biased region" description="Low complexity" evidence="10">
    <location>
        <begin position="2494"/>
        <end position="2503"/>
    </location>
</feature>
<feature type="repeat" description="ANK" evidence="9">
    <location>
        <begin position="622"/>
        <end position="654"/>
    </location>
</feature>
<feature type="region of interest" description="Disordered" evidence="10">
    <location>
        <begin position="4606"/>
        <end position="5058"/>
    </location>
</feature>
<name>Q17343_CAEEL</name>
<feature type="compositionally biased region" description="Basic and acidic residues" evidence="10">
    <location>
        <begin position="5791"/>
        <end position="5803"/>
    </location>
</feature>
<feature type="repeat" description="ANK" evidence="9">
    <location>
        <begin position="523"/>
        <end position="555"/>
    </location>
</feature>
<reference evidence="13" key="1">
    <citation type="journal article" date="1995" name="J. Cell Biol.">
        <title>An ankyrin-related gene (unc-44) is necessary for proper axonal guidance in Caenorhabditis elegans.</title>
        <authorList>
            <person name="Otsuka A.J."/>
            <person name="Franco R."/>
            <person name="Yang B."/>
            <person name="Shim K.H."/>
            <person name="Tang L.Z."/>
            <person name="Zhang Y.Y."/>
            <person name="Boontrakulpoontawee P."/>
            <person name="Jeyaprakash A."/>
            <person name="Hedgecock E."/>
            <person name="Wheaton V.I."/>
            <person name="et a.l."/>
        </authorList>
    </citation>
    <scope>NUCLEOTIDE SEQUENCE</scope>
    <source>
        <strain evidence="13">N2</strain>
    </source>
</reference>
<feature type="compositionally biased region" description="Polar residues" evidence="10">
    <location>
        <begin position="5125"/>
        <end position="5141"/>
    </location>
</feature>
<dbReference type="UCSC" id="B0350.2a.2">
    <property type="organism name" value="c. elegans"/>
</dbReference>
<feature type="compositionally biased region" description="Basic and acidic residues" evidence="10">
    <location>
        <begin position="6771"/>
        <end position="6784"/>
    </location>
</feature>
<dbReference type="Pfam" id="PF00791">
    <property type="entry name" value="ZU5"/>
    <property type="match status" value="1"/>
</dbReference>
<dbReference type="FunFam" id="2.60.220.30:FF:000002">
    <property type="entry name" value="Ankyrin-3 isoform 2"/>
    <property type="match status" value="1"/>
</dbReference>
<feature type="compositionally biased region" description="Low complexity" evidence="10">
    <location>
        <begin position="11"/>
        <end position="34"/>
    </location>
</feature>
<feature type="compositionally biased region" description="Basic and acidic residues" evidence="10">
    <location>
        <begin position="2788"/>
        <end position="2826"/>
    </location>
</feature>
<feature type="region of interest" description="Disordered" evidence="10">
    <location>
        <begin position="6397"/>
        <end position="6656"/>
    </location>
</feature>
<feature type="compositionally biased region" description="Basic and acidic residues" evidence="10">
    <location>
        <begin position="3480"/>
        <end position="3492"/>
    </location>
</feature>
<feature type="compositionally biased region" description="Low complexity" evidence="10">
    <location>
        <begin position="2828"/>
        <end position="2838"/>
    </location>
</feature>
<dbReference type="FunFam" id="1.25.40.20:FF:000104">
    <property type="entry name" value="Ankyrin 2, isoform G"/>
    <property type="match status" value="1"/>
</dbReference>
<feature type="compositionally biased region" description="Low complexity" evidence="10">
    <location>
        <begin position="4523"/>
        <end position="4534"/>
    </location>
</feature>
<feature type="compositionally biased region" description="Polar residues" evidence="10">
    <location>
        <begin position="2998"/>
        <end position="3009"/>
    </location>
</feature>
<feature type="region of interest" description="Disordered" evidence="10">
    <location>
        <begin position="2258"/>
        <end position="2716"/>
    </location>
</feature>
<feature type="compositionally biased region" description="Low complexity" evidence="10">
    <location>
        <begin position="5489"/>
        <end position="5500"/>
    </location>
</feature>
<dbReference type="Pfam" id="PF12796">
    <property type="entry name" value="Ank_2"/>
    <property type="match status" value="5"/>
</dbReference>
<feature type="compositionally biased region" description="Low complexity" evidence="10">
    <location>
        <begin position="4220"/>
        <end position="4229"/>
    </location>
</feature>
<dbReference type="Gene3D" id="1.10.533.10">
    <property type="entry name" value="Death Domain, Fas"/>
    <property type="match status" value="1"/>
</dbReference>
<feature type="repeat" description="ANK" evidence="9">
    <location>
        <begin position="65"/>
        <end position="97"/>
    </location>
</feature>
<feature type="compositionally biased region" description="Basic and acidic residues" evidence="10">
    <location>
        <begin position="3319"/>
        <end position="3338"/>
    </location>
</feature>
<feature type="compositionally biased region" description="Basic and acidic residues" evidence="10">
    <location>
        <begin position="3633"/>
        <end position="3655"/>
    </location>
</feature>
<feature type="compositionally biased region" description="Basic and acidic residues" evidence="10">
    <location>
        <begin position="1796"/>
        <end position="1814"/>
    </location>
</feature>
<feature type="region of interest" description="Disordered" evidence="10">
    <location>
        <begin position="1647"/>
        <end position="1669"/>
    </location>
</feature>
<keyword evidence="4" id="KW-0597">Phosphoprotein</keyword>
<keyword evidence="3" id="KW-0963">Cytoplasm</keyword>
<feature type="repeat" description="ANK" evidence="9">
    <location>
        <begin position="754"/>
        <end position="786"/>
    </location>
</feature>
<feature type="compositionally biased region" description="Low complexity" evidence="10">
    <location>
        <begin position="2911"/>
        <end position="2921"/>
    </location>
</feature>
<feature type="domain" description="ZU5" evidence="12">
    <location>
        <begin position="1167"/>
        <end position="1298"/>
    </location>
</feature>
<feature type="compositionally biased region" description="Basic and acidic residues" evidence="10">
    <location>
        <begin position="4093"/>
        <end position="4105"/>
    </location>
</feature>
<feature type="compositionally biased region" description="Basic and acidic residues" evidence="10">
    <location>
        <begin position="5326"/>
        <end position="5341"/>
    </location>
</feature>
<feature type="compositionally biased region" description="Basic and acidic residues" evidence="10">
    <location>
        <begin position="5745"/>
        <end position="5767"/>
    </location>
</feature>
<feature type="region of interest" description="Disordered" evidence="10">
    <location>
        <begin position="6950"/>
        <end position="6971"/>
    </location>
</feature>
<feature type="compositionally biased region" description="Polar residues" evidence="10">
    <location>
        <begin position="5223"/>
        <end position="5239"/>
    </location>
</feature>
<feature type="repeat" description="ANK" evidence="9">
    <location>
        <begin position="32"/>
        <end position="64"/>
    </location>
</feature>
<feature type="region of interest" description="Disordered" evidence="10">
    <location>
        <begin position="6748"/>
        <end position="6784"/>
    </location>
</feature>
<feature type="compositionally biased region" description="Acidic residues" evidence="10">
    <location>
        <begin position="1660"/>
        <end position="1669"/>
    </location>
</feature>
<feature type="repeat" description="ANK" evidence="9">
    <location>
        <begin position="688"/>
        <end position="720"/>
    </location>
</feature>
<feature type="compositionally biased region" description="Basic and acidic residues" evidence="10">
    <location>
        <begin position="2171"/>
        <end position="2188"/>
    </location>
</feature>
<feature type="compositionally biased region" description="Low complexity" evidence="10">
    <location>
        <begin position="4250"/>
        <end position="4259"/>
    </location>
</feature>
<feature type="compositionally biased region" description="Basic and acidic residues" evidence="10">
    <location>
        <begin position="6574"/>
        <end position="6606"/>
    </location>
</feature>
<feature type="compositionally biased region" description="Acidic residues" evidence="10">
    <location>
        <begin position="5376"/>
        <end position="5387"/>
    </location>
</feature>
<feature type="compositionally biased region" description="Polar residues" evidence="10">
    <location>
        <begin position="2900"/>
        <end position="2910"/>
    </location>
</feature>
<feature type="compositionally biased region" description="Basic and acidic residues" evidence="10">
    <location>
        <begin position="4477"/>
        <end position="4487"/>
    </location>
</feature>
<feature type="compositionally biased region" description="Low complexity" evidence="10">
    <location>
        <begin position="6407"/>
        <end position="6416"/>
    </location>
</feature>
<feature type="compositionally biased region" description="Polar residues" evidence="10">
    <location>
        <begin position="4642"/>
        <end position="4651"/>
    </location>
</feature>
<feature type="compositionally biased region" description="Low complexity" evidence="10">
    <location>
        <begin position="5637"/>
        <end position="5653"/>
    </location>
</feature>
<organism evidence="13">
    <name type="scientific">Caenorhabditis elegans</name>
    <dbReference type="NCBI Taxonomy" id="6239"/>
    <lineage>
        <taxon>Eukaryota</taxon>
        <taxon>Metazoa</taxon>
        <taxon>Ecdysozoa</taxon>
        <taxon>Nematoda</taxon>
        <taxon>Chromadorea</taxon>
        <taxon>Rhabditida</taxon>
        <taxon>Rhabditina</taxon>
        <taxon>Rhabditomorpha</taxon>
        <taxon>Rhabditoidea</taxon>
        <taxon>Rhabditidae</taxon>
        <taxon>Peloderinae</taxon>
        <taxon>Caenorhabditis</taxon>
    </lineage>
</organism>
<feature type="compositionally biased region" description="Basic and acidic residues" evidence="10">
    <location>
        <begin position="2514"/>
        <end position="2531"/>
    </location>
</feature>
<feature type="compositionally biased region" description="Basic and acidic residues" evidence="10">
    <location>
        <begin position="3297"/>
        <end position="3308"/>
    </location>
</feature>
<dbReference type="InterPro" id="IPR040745">
    <property type="entry name" value="Ankyrin_UPA"/>
</dbReference>
<feature type="compositionally biased region" description="Basic and acidic residues" evidence="10">
    <location>
        <begin position="5838"/>
        <end position="5849"/>
    </location>
</feature>
<feature type="compositionally biased region" description="Polar residues" evidence="10">
    <location>
        <begin position="5851"/>
        <end position="5864"/>
    </location>
</feature>
<dbReference type="Pfam" id="PF00531">
    <property type="entry name" value="Death"/>
    <property type="match status" value="1"/>
</dbReference>
<reference evidence="13" key="2">
    <citation type="submission" date="1997-01" db="EMBL/GenBank/DDBJ databases">
        <authorList>
            <person name="Otsuka A.J."/>
        </authorList>
    </citation>
    <scope>NUCLEOTIDE SEQUENCE</scope>
    <source>
        <strain evidence="13">N2</strain>
    </source>
</reference>
<proteinExistence type="predicted"/>
<evidence type="ECO:0000256" key="8">
    <source>
        <dbReference type="ARBA" id="ARBA00023212"/>
    </source>
</evidence>
<accession>Q17343</accession>
<feature type="repeat" description="ANK" evidence="9">
    <location>
        <begin position="131"/>
        <end position="163"/>
    </location>
</feature>
<feature type="compositionally biased region" description="Low complexity" evidence="10">
    <location>
        <begin position="4010"/>
        <end position="4023"/>
    </location>
</feature>
<feature type="compositionally biased region" description="Polar residues" evidence="10">
    <location>
        <begin position="2476"/>
        <end position="2487"/>
    </location>
</feature>
<feature type="compositionally biased region" description="Basic and acidic residues" evidence="10">
    <location>
        <begin position="5608"/>
        <end position="5628"/>
    </location>
</feature>
<feature type="compositionally biased region" description="Basic and acidic residues" evidence="10">
    <location>
        <begin position="2321"/>
        <end position="2332"/>
    </location>
</feature>
<feature type="compositionally biased region" description="Basic and acidic residues" evidence="10">
    <location>
        <begin position="4361"/>
        <end position="4370"/>
    </location>
</feature>
<feature type="repeat" description="ANK" evidence="9">
    <location>
        <begin position="391"/>
        <end position="423"/>
    </location>
</feature>
<feature type="repeat" description="ANK" evidence="9">
    <location>
        <begin position="424"/>
        <end position="456"/>
    </location>
</feature>